<dbReference type="InterPro" id="IPR029058">
    <property type="entry name" value="AB_hydrolase_fold"/>
</dbReference>
<accession>A0A917G127</accession>
<dbReference type="Pfam" id="PF03583">
    <property type="entry name" value="LIP"/>
    <property type="match status" value="1"/>
</dbReference>
<reference evidence="2" key="1">
    <citation type="journal article" date="2014" name="Int. J. Syst. Evol. Microbiol.">
        <title>Complete genome sequence of Corynebacterium casei LMG S-19264T (=DSM 44701T), isolated from a smear-ripened cheese.</title>
        <authorList>
            <consortium name="US DOE Joint Genome Institute (JGI-PGF)"/>
            <person name="Walter F."/>
            <person name="Albersmeier A."/>
            <person name="Kalinowski J."/>
            <person name="Ruckert C."/>
        </authorList>
    </citation>
    <scope>NUCLEOTIDE SEQUENCE</scope>
    <source>
        <strain evidence="2">CCM 7905</strain>
    </source>
</reference>
<name>A0A917G127_9NOCA</name>
<dbReference type="SUPFAM" id="SSF53474">
    <property type="entry name" value="alpha/beta-Hydrolases"/>
    <property type="match status" value="1"/>
</dbReference>
<dbReference type="Gene3D" id="3.40.50.1820">
    <property type="entry name" value="alpha/beta hydrolase"/>
    <property type="match status" value="2"/>
</dbReference>
<dbReference type="EMBL" id="BMCU01000003">
    <property type="protein sequence ID" value="GGG17355.1"/>
    <property type="molecule type" value="Genomic_DNA"/>
</dbReference>
<dbReference type="PANTHER" id="PTHR34853">
    <property type="match status" value="1"/>
</dbReference>
<keyword evidence="1" id="KW-0732">Signal</keyword>
<evidence type="ECO:0000313" key="3">
    <source>
        <dbReference type="Proteomes" id="UP000654257"/>
    </source>
</evidence>
<reference evidence="2" key="2">
    <citation type="submission" date="2020-09" db="EMBL/GenBank/DDBJ databases">
        <authorList>
            <person name="Sun Q."/>
            <person name="Sedlacek I."/>
        </authorList>
    </citation>
    <scope>NUCLEOTIDE SEQUENCE</scope>
    <source>
        <strain evidence="2">CCM 7905</strain>
    </source>
</reference>
<dbReference type="PIRSF" id="PIRSF029171">
    <property type="entry name" value="Esterase_LipA"/>
    <property type="match status" value="1"/>
</dbReference>
<comment type="caution">
    <text evidence="2">The sequence shown here is derived from an EMBL/GenBank/DDBJ whole genome shotgun (WGS) entry which is preliminary data.</text>
</comment>
<evidence type="ECO:0000256" key="1">
    <source>
        <dbReference type="SAM" id="SignalP"/>
    </source>
</evidence>
<evidence type="ECO:0000313" key="2">
    <source>
        <dbReference type="EMBL" id="GGG17355.1"/>
    </source>
</evidence>
<gene>
    <name evidence="2" type="ORF">GCM10007304_34410</name>
</gene>
<feature type="chain" id="PRO_5037457593" evidence="1">
    <location>
        <begin position="28"/>
        <end position="376"/>
    </location>
</feature>
<protein>
    <submittedName>
        <fullName evidence="2">Lipase</fullName>
    </submittedName>
</protein>
<dbReference type="PANTHER" id="PTHR34853:SF1">
    <property type="entry name" value="LIPASE 5"/>
    <property type="match status" value="1"/>
</dbReference>
<organism evidence="2 3">
    <name type="scientific">Rhodococcoides trifolii</name>
    <dbReference type="NCBI Taxonomy" id="908250"/>
    <lineage>
        <taxon>Bacteria</taxon>
        <taxon>Bacillati</taxon>
        <taxon>Actinomycetota</taxon>
        <taxon>Actinomycetes</taxon>
        <taxon>Mycobacteriales</taxon>
        <taxon>Nocardiaceae</taxon>
        <taxon>Rhodococcoides</taxon>
    </lineage>
</organism>
<dbReference type="GO" id="GO:0016042">
    <property type="term" value="P:lipid catabolic process"/>
    <property type="evidence" value="ECO:0007669"/>
    <property type="project" value="InterPro"/>
</dbReference>
<sequence length="376" mass="38818">MMRARSVVGSLVCALAAALALAFPAGAQESGDVVRVEPMPESLRIPGSSAPQRITYWSTGVDDTPALSSGAVFTPDGPAPAGGWPVVAWAHGTVGLGDACAPSLVGPAAPEREKPYLGRWIAAGYAVVATDYVGLGTPGLMPYLDGKVQAHSVVDAVKAAVTIDDSLSDRWAVVGQSQGGGAAITTAHYATRFGGPDLDFRGAVGTGVPANIELALLPLGPGFAPVPLSPNLTTYLSYILAGLRFAHPEIDLNSYLTPEGRHFVDRAETECIFPLAAKSSGIVTGGLFTKPLNEIPNFYALLNAYMGVPTSGYDRPLFIGQGAADLDVPAPSALSLLAQMTANNVPVTFKMYQNDHIGTGLAAQADAIAFVNSLMG</sequence>
<dbReference type="AlphaFoldDB" id="A0A917G127"/>
<feature type="signal peptide" evidence="1">
    <location>
        <begin position="1"/>
        <end position="27"/>
    </location>
</feature>
<proteinExistence type="predicted"/>
<dbReference type="InterPro" id="IPR005152">
    <property type="entry name" value="Lipase_secreted"/>
</dbReference>
<dbReference type="Proteomes" id="UP000654257">
    <property type="component" value="Unassembled WGS sequence"/>
</dbReference>
<dbReference type="GO" id="GO:0004806">
    <property type="term" value="F:triacylglycerol lipase activity"/>
    <property type="evidence" value="ECO:0007669"/>
    <property type="project" value="InterPro"/>
</dbReference>
<keyword evidence="3" id="KW-1185">Reference proteome</keyword>